<comment type="caution">
    <text evidence="2">The sequence shown here is derived from an EMBL/GenBank/DDBJ whole genome shotgun (WGS) entry which is preliminary data.</text>
</comment>
<name>A0ABV2Q3A3_9BURK</name>
<reference evidence="2 3" key="1">
    <citation type="submission" date="2024-06" db="EMBL/GenBank/DDBJ databases">
        <title>Sorghum-associated microbial communities from plants grown in Nebraska, USA.</title>
        <authorList>
            <person name="Schachtman D."/>
        </authorList>
    </citation>
    <scope>NUCLEOTIDE SEQUENCE [LARGE SCALE GENOMIC DNA]</scope>
    <source>
        <strain evidence="2 3">2709</strain>
    </source>
</reference>
<dbReference type="Proteomes" id="UP001549320">
    <property type="component" value="Unassembled WGS sequence"/>
</dbReference>
<feature type="chain" id="PRO_5045924881" description="DUF4198 domain-containing protein" evidence="1">
    <location>
        <begin position="32"/>
        <end position="127"/>
    </location>
</feature>
<evidence type="ECO:0000313" key="2">
    <source>
        <dbReference type="EMBL" id="MET4575500.1"/>
    </source>
</evidence>
<accession>A0ABV2Q3A3</accession>
<evidence type="ECO:0000256" key="1">
    <source>
        <dbReference type="SAM" id="SignalP"/>
    </source>
</evidence>
<feature type="signal peptide" evidence="1">
    <location>
        <begin position="1"/>
        <end position="31"/>
    </location>
</feature>
<dbReference type="EMBL" id="JBEPSH010000001">
    <property type="protein sequence ID" value="MET4575500.1"/>
    <property type="molecule type" value="Genomic_DNA"/>
</dbReference>
<proteinExistence type="predicted"/>
<organism evidence="2 3">
    <name type="scientific">Ottowia thiooxydans</name>
    <dbReference type="NCBI Taxonomy" id="219182"/>
    <lineage>
        <taxon>Bacteria</taxon>
        <taxon>Pseudomonadati</taxon>
        <taxon>Pseudomonadota</taxon>
        <taxon>Betaproteobacteria</taxon>
        <taxon>Burkholderiales</taxon>
        <taxon>Comamonadaceae</taxon>
        <taxon>Ottowia</taxon>
    </lineage>
</organism>
<evidence type="ECO:0008006" key="4">
    <source>
        <dbReference type="Google" id="ProtNLM"/>
    </source>
</evidence>
<evidence type="ECO:0000313" key="3">
    <source>
        <dbReference type="Proteomes" id="UP001549320"/>
    </source>
</evidence>
<keyword evidence="1" id="KW-0732">Signal</keyword>
<sequence length="127" mass="14247">MRSIDPKQKKMHWVTGLVMSLTTLGAFNAHAHEPVARCFLLDETTVRCRGASNDGDEMPGSRMQVIAVDGPTLLEGKLGKDSTWTFKKPAKNFYVLFDTGPGLQITVEQDEITSPPRERIPLWMKYP</sequence>
<dbReference type="RefSeq" id="WP_354440978.1">
    <property type="nucleotide sequence ID" value="NZ_JBEPSH010000001.1"/>
</dbReference>
<keyword evidence="3" id="KW-1185">Reference proteome</keyword>
<protein>
    <recommendedName>
        <fullName evidence="4">DUF4198 domain-containing protein</fullName>
    </recommendedName>
</protein>
<gene>
    <name evidence="2" type="ORF">ABIE13_000597</name>
</gene>